<feature type="domain" description="Polymerase nucleotidyl transferase" evidence="1">
    <location>
        <begin position="12"/>
        <end position="56"/>
    </location>
</feature>
<dbReference type="CDD" id="cd05403">
    <property type="entry name" value="NT_KNTase_like"/>
    <property type="match status" value="1"/>
</dbReference>
<accession>A0A0M2UUF3</accession>
<dbReference type="InterPro" id="IPR052548">
    <property type="entry name" value="Type_VII_TA_antitoxin"/>
</dbReference>
<evidence type="ECO:0000313" key="2">
    <source>
        <dbReference type="EMBL" id="KKO18099.1"/>
    </source>
</evidence>
<reference evidence="2 3" key="1">
    <citation type="journal article" date="2013" name="BMC Microbiol.">
        <title>Identification of the type II cytochrome c maturation pathway in anammox bacteria by comparative genomics.</title>
        <authorList>
            <person name="Ferousi C."/>
            <person name="Speth D.R."/>
            <person name="Reimann J."/>
            <person name="Op den Camp H.J."/>
            <person name="Allen J.W."/>
            <person name="Keltjens J.T."/>
            <person name="Jetten M.S."/>
        </authorList>
    </citation>
    <scope>NUCLEOTIDE SEQUENCE [LARGE SCALE GENOMIC DNA]</scope>
    <source>
        <strain evidence="2">RU1</strain>
    </source>
</reference>
<dbReference type="InterPro" id="IPR043519">
    <property type="entry name" value="NT_sf"/>
</dbReference>
<keyword evidence="3" id="KW-1185">Reference proteome</keyword>
<dbReference type="PANTHER" id="PTHR33933:SF1">
    <property type="entry name" value="PROTEIN ADENYLYLTRANSFERASE MNTA-RELATED"/>
    <property type="match status" value="1"/>
</dbReference>
<proteinExistence type="predicted"/>
<dbReference type="PANTHER" id="PTHR33933">
    <property type="entry name" value="NUCLEOTIDYLTRANSFERASE"/>
    <property type="match status" value="1"/>
</dbReference>
<name>A0A0M2UUF3_9BACT</name>
<gene>
    <name evidence="2" type="ORF">BROFUL_03201</name>
</gene>
<dbReference type="GO" id="GO:0016779">
    <property type="term" value="F:nucleotidyltransferase activity"/>
    <property type="evidence" value="ECO:0007669"/>
    <property type="project" value="InterPro"/>
</dbReference>
<comment type="caution">
    <text evidence="2">The sequence shown here is derived from an EMBL/GenBank/DDBJ whole genome shotgun (WGS) entry which is preliminary data.</text>
</comment>
<evidence type="ECO:0000313" key="3">
    <source>
        <dbReference type="Proteomes" id="UP000034954"/>
    </source>
</evidence>
<dbReference type="InterPro" id="IPR002934">
    <property type="entry name" value="Polymerase_NTP_transf_dom"/>
</dbReference>
<dbReference type="Gene3D" id="3.30.460.10">
    <property type="entry name" value="Beta Polymerase, domain 2"/>
    <property type="match status" value="1"/>
</dbReference>
<organism evidence="2 3">
    <name type="scientific">Candidatus Brocadia fulgida</name>
    <dbReference type="NCBI Taxonomy" id="380242"/>
    <lineage>
        <taxon>Bacteria</taxon>
        <taxon>Pseudomonadati</taxon>
        <taxon>Planctomycetota</taxon>
        <taxon>Candidatus Brocadiia</taxon>
        <taxon>Candidatus Brocadiales</taxon>
        <taxon>Candidatus Brocadiaceae</taxon>
        <taxon>Candidatus Brocadia</taxon>
    </lineage>
</organism>
<dbReference type="AlphaFoldDB" id="A0A0M2UUF3"/>
<dbReference type="SUPFAM" id="SSF81301">
    <property type="entry name" value="Nucleotidyltransferase"/>
    <property type="match status" value="1"/>
</dbReference>
<protein>
    <submittedName>
        <fullName evidence="2">Nucleotidyltransferase domain protein</fullName>
    </submittedName>
</protein>
<dbReference type="EMBL" id="LAQJ01000293">
    <property type="protein sequence ID" value="KKO18099.1"/>
    <property type="molecule type" value="Genomic_DNA"/>
</dbReference>
<sequence length="108" mass="12392">MVYTKDQINRIIDEFLQKIRSRHSLKQAYLFGSYAKGTASASSDIDMALVFDHLDQSGLFDEAFEVFHEAQAFNPAIEPICFSKEEFKDELTPIVHEIKHAGIELLRE</sequence>
<evidence type="ECO:0000259" key="1">
    <source>
        <dbReference type="Pfam" id="PF01909"/>
    </source>
</evidence>
<dbReference type="Pfam" id="PF01909">
    <property type="entry name" value="NTP_transf_2"/>
    <property type="match status" value="1"/>
</dbReference>
<dbReference type="Proteomes" id="UP000034954">
    <property type="component" value="Unassembled WGS sequence"/>
</dbReference>